<dbReference type="GO" id="GO:0015675">
    <property type="term" value="P:nickel cation transport"/>
    <property type="evidence" value="ECO:0007669"/>
    <property type="project" value="UniProtKB-KW"/>
</dbReference>
<comment type="subcellular location">
    <subcellularLocation>
        <location evidence="1">Membrane</location>
    </subcellularLocation>
</comment>
<dbReference type="Pfam" id="PF00005">
    <property type="entry name" value="ABC_tran"/>
    <property type="match status" value="1"/>
</dbReference>
<keyword evidence="8" id="KW-0921">Nickel transport</keyword>
<evidence type="ECO:0000256" key="1">
    <source>
        <dbReference type="ARBA" id="ARBA00004370"/>
    </source>
</evidence>
<evidence type="ECO:0000256" key="4">
    <source>
        <dbReference type="ARBA" id="ARBA00022475"/>
    </source>
</evidence>
<accession>A0A4R8UDK7</accession>
<dbReference type="PANTHER" id="PTHR43297">
    <property type="entry name" value="OLIGOPEPTIDE TRANSPORT ATP-BINDING PROTEIN APPD"/>
    <property type="match status" value="1"/>
</dbReference>
<proteinExistence type="inferred from homology"/>
<evidence type="ECO:0000259" key="10">
    <source>
        <dbReference type="Pfam" id="PF00005"/>
    </source>
</evidence>
<protein>
    <submittedName>
        <fullName evidence="11">ATP-binding cassette domain-containing protein</fullName>
    </submittedName>
</protein>
<keyword evidence="3" id="KW-0813">Transport</keyword>
<keyword evidence="12" id="KW-1185">Reference proteome</keyword>
<evidence type="ECO:0000256" key="6">
    <source>
        <dbReference type="ARBA" id="ARBA00022967"/>
    </source>
</evidence>
<evidence type="ECO:0000256" key="5">
    <source>
        <dbReference type="ARBA" id="ARBA00022596"/>
    </source>
</evidence>
<evidence type="ECO:0000256" key="2">
    <source>
        <dbReference type="ARBA" id="ARBA00005417"/>
    </source>
</evidence>
<dbReference type="InterPro" id="IPR050388">
    <property type="entry name" value="ABC_Ni/Peptide_Import"/>
</dbReference>
<keyword evidence="6" id="KW-1278">Translocase</keyword>
<comment type="similarity">
    <text evidence="2">Belongs to the ABC transporter superfamily.</text>
</comment>
<evidence type="ECO:0000256" key="8">
    <source>
        <dbReference type="ARBA" id="ARBA00023112"/>
    </source>
</evidence>
<evidence type="ECO:0000256" key="7">
    <source>
        <dbReference type="ARBA" id="ARBA00023065"/>
    </source>
</evidence>
<dbReference type="AlphaFoldDB" id="A0A4R8UDK7"/>
<keyword evidence="7" id="KW-0406">Ion transport</keyword>
<keyword evidence="11" id="KW-0547">Nucleotide-binding</keyword>
<name>A0A4R8UDK7_9MICO</name>
<keyword evidence="4" id="KW-1003">Cell membrane</keyword>
<gene>
    <name evidence="11" type="ORF">E3O23_13735</name>
</gene>
<dbReference type="PANTHER" id="PTHR43297:SF13">
    <property type="entry name" value="NICKEL ABC TRANSPORTER, ATP-BINDING PROTEIN"/>
    <property type="match status" value="1"/>
</dbReference>
<organism evidence="11 12">
    <name type="scientific">Cryobacterium tagatosivorans</name>
    <dbReference type="NCBI Taxonomy" id="1259199"/>
    <lineage>
        <taxon>Bacteria</taxon>
        <taxon>Bacillati</taxon>
        <taxon>Actinomycetota</taxon>
        <taxon>Actinomycetes</taxon>
        <taxon>Micrococcales</taxon>
        <taxon>Microbacteriaceae</taxon>
        <taxon>Cryobacterium</taxon>
    </lineage>
</organism>
<sequence length="149" mass="15859">MNIGAPTLVVQDLNIIGVPSMARIIDELSLEVRPGEILGVVGESGSGKTTLGLALLNYCKQGTRVDGGGVTVDGKDLAGLNWRQVRELRGRTVAYIPQSPASALNPALRIGTQLRECLQGDAVTVLERVREVLREVALPDDDAFLGRVS</sequence>
<feature type="domain" description="ABC transporter" evidence="10">
    <location>
        <begin position="26"/>
        <end position="140"/>
    </location>
</feature>
<keyword evidence="9" id="KW-0472">Membrane</keyword>
<dbReference type="GO" id="GO:0005524">
    <property type="term" value="F:ATP binding"/>
    <property type="evidence" value="ECO:0007669"/>
    <property type="project" value="UniProtKB-KW"/>
</dbReference>
<dbReference type="Gene3D" id="3.40.50.300">
    <property type="entry name" value="P-loop containing nucleotide triphosphate hydrolases"/>
    <property type="match status" value="1"/>
</dbReference>
<dbReference type="InterPro" id="IPR003439">
    <property type="entry name" value="ABC_transporter-like_ATP-bd"/>
</dbReference>
<comment type="caution">
    <text evidence="11">The sequence shown here is derived from an EMBL/GenBank/DDBJ whole genome shotgun (WGS) entry which is preliminary data.</text>
</comment>
<dbReference type="Proteomes" id="UP000297866">
    <property type="component" value="Unassembled WGS sequence"/>
</dbReference>
<keyword evidence="5" id="KW-0533">Nickel</keyword>
<evidence type="ECO:0000313" key="11">
    <source>
        <dbReference type="EMBL" id="TFB48335.1"/>
    </source>
</evidence>
<reference evidence="11 12" key="1">
    <citation type="submission" date="2019-03" db="EMBL/GenBank/DDBJ databases">
        <title>Genomics of glacier-inhabiting Cryobacterium strains.</title>
        <authorList>
            <person name="Liu Q."/>
            <person name="Xin Y.-H."/>
        </authorList>
    </citation>
    <scope>NUCLEOTIDE SEQUENCE [LARGE SCALE GENOMIC DNA]</scope>
    <source>
        <strain evidence="11 12">Sr47</strain>
    </source>
</reference>
<dbReference type="RefSeq" id="WP_134491907.1">
    <property type="nucleotide sequence ID" value="NZ_SOEZ01000066.1"/>
</dbReference>
<dbReference type="GO" id="GO:0016887">
    <property type="term" value="F:ATP hydrolysis activity"/>
    <property type="evidence" value="ECO:0007669"/>
    <property type="project" value="InterPro"/>
</dbReference>
<evidence type="ECO:0000256" key="3">
    <source>
        <dbReference type="ARBA" id="ARBA00022448"/>
    </source>
</evidence>
<dbReference type="OrthoDB" id="8481147at2"/>
<dbReference type="EMBL" id="SOEZ01000066">
    <property type="protein sequence ID" value="TFB48335.1"/>
    <property type="molecule type" value="Genomic_DNA"/>
</dbReference>
<keyword evidence="11" id="KW-0067">ATP-binding</keyword>
<dbReference type="InterPro" id="IPR027417">
    <property type="entry name" value="P-loop_NTPase"/>
</dbReference>
<dbReference type="SUPFAM" id="SSF52540">
    <property type="entry name" value="P-loop containing nucleoside triphosphate hydrolases"/>
    <property type="match status" value="1"/>
</dbReference>
<dbReference type="GO" id="GO:0016020">
    <property type="term" value="C:membrane"/>
    <property type="evidence" value="ECO:0007669"/>
    <property type="project" value="UniProtKB-SubCell"/>
</dbReference>
<evidence type="ECO:0000256" key="9">
    <source>
        <dbReference type="ARBA" id="ARBA00023136"/>
    </source>
</evidence>
<evidence type="ECO:0000313" key="12">
    <source>
        <dbReference type="Proteomes" id="UP000297866"/>
    </source>
</evidence>